<feature type="region of interest" description="Disordered" evidence="1">
    <location>
        <begin position="80"/>
        <end position="114"/>
    </location>
</feature>
<accession>Q9DQD4</accession>
<evidence type="ECO:0000256" key="1">
    <source>
        <dbReference type="SAM" id="MobiDB-lite"/>
    </source>
</evidence>
<organismHost>
    <name type="scientific">Microplitis demolitor</name>
    <name type="common">Parasitoid wasp</name>
    <dbReference type="NCBI Taxonomy" id="69319"/>
</organismHost>
<proteinExistence type="predicted"/>
<dbReference type="EMBL" id="AF267175">
    <property type="protein sequence ID" value="AAG24548.1"/>
    <property type="molecule type" value="Genomic_DNA"/>
</dbReference>
<evidence type="ECO:0000313" key="3">
    <source>
        <dbReference type="EMBL" id="AAG24548.1"/>
    </source>
</evidence>
<protein>
    <submittedName>
        <fullName evidence="3">Pi27A3</fullName>
    </submittedName>
</protein>
<keyword evidence="2" id="KW-0812">Transmembrane</keyword>
<reference evidence="3" key="1">
    <citation type="journal article" date="2000" name="J. Gen. Virol.">
        <title>Characterization of two novel Microplitis demolitor polydnavirus mRNAs expressed in Pseudoplusia includens haemocytes.</title>
        <authorList>
            <person name="Trudeau D."/>
            <person name="Witherell R.A."/>
            <person name="Strand M.R."/>
        </authorList>
    </citation>
    <scope>NUCLEOTIDE SEQUENCE</scope>
</reference>
<feature type="compositionally biased region" description="Polar residues" evidence="1">
    <location>
        <begin position="86"/>
        <end position="104"/>
    </location>
</feature>
<feature type="transmembrane region" description="Helical" evidence="2">
    <location>
        <begin position="465"/>
        <end position="488"/>
    </location>
</feature>
<evidence type="ECO:0000256" key="2">
    <source>
        <dbReference type="SAM" id="Phobius"/>
    </source>
</evidence>
<feature type="region of interest" description="Disordered" evidence="1">
    <location>
        <begin position="314"/>
        <end position="358"/>
    </location>
</feature>
<keyword evidence="2" id="KW-1133">Transmembrane helix</keyword>
<keyword evidence="2" id="KW-0472">Membrane</keyword>
<organism evidence="3">
    <name type="scientific">Microplitis demolitor bracovirus</name>
    <name type="common">MdBV</name>
    <dbReference type="NCBI Taxonomy" id="53988"/>
    <lineage>
        <taxon>Viruses</taxon>
        <taxon>Viruses incertae sedis</taxon>
        <taxon>Polydnaviriformidae</taxon>
        <taxon>Bracoviriform</taxon>
    </lineage>
</organism>
<sequence>MSQITLIILVLAIGFSCTKSHPINSTRDGEDSGTDLKNLLTEPANTTYATNSTLTRKELNSTIQPERNDEGSAIRKIMASKKDENITGQSEINTSAKSQPINSTRDGEDSGTDLKNLLTEPANTTYATNSTLTRKELNSSIPPERNDEGSAIRKIMASKKDEIITGQSEINTIAKSQPINSTRDGEDSGTDLKNLLTEPANTTYATNSTLTRKELNSSIPPERNDEGSAIRKIMASKKDEIITGQSEINTIAKSQPINSTRDGEDSGTDLKNLLTELANTTYLTNSTLTRKELNSIIQPERNDESSAIRKIMASKKDENITGQSEINTSAKSQPINSTRDGEDSGTDLKNLLTDPANTTYATNSTLTRKELNSTIQPERNDETSAIRKIMASRKDENVTGQSGFNISTNSNLNTTTHHEDAVVSPTEKVYVPNNASSAELNVSSTIQPKEADATTSSANDIKKPAFPYCIILITFQIVTVGMIIYLVFRTMRKPCQSERAIPLNTFGFGNNSSHE</sequence>
<feature type="compositionally biased region" description="Polar residues" evidence="1">
    <location>
        <begin position="320"/>
        <end position="338"/>
    </location>
</feature>
<name>Q9DQD4_MDBV</name>